<evidence type="ECO:0000256" key="7">
    <source>
        <dbReference type="ARBA" id="ARBA00022884"/>
    </source>
</evidence>
<evidence type="ECO:0000259" key="10">
    <source>
        <dbReference type="PROSITE" id="PS50126"/>
    </source>
</evidence>
<dbReference type="Pfam" id="PF00773">
    <property type="entry name" value="RNB"/>
    <property type="match status" value="1"/>
</dbReference>
<keyword evidence="5 8" id="KW-0378">Hydrolase</keyword>
<dbReference type="InterPro" id="IPR011805">
    <property type="entry name" value="RNase_R"/>
</dbReference>
<dbReference type="InterPro" id="IPR011129">
    <property type="entry name" value="CSD"/>
</dbReference>
<accession>A0ABS0AYF1</accession>
<keyword evidence="12" id="KW-1185">Reference proteome</keyword>
<dbReference type="PANTHER" id="PTHR23355:SF9">
    <property type="entry name" value="DIS3-LIKE EXONUCLEASE 2"/>
    <property type="match status" value="1"/>
</dbReference>
<comment type="catalytic activity">
    <reaction evidence="1 8">
        <text>Exonucleolytic cleavage in the 3'- to 5'-direction to yield nucleoside 5'-phosphates.</text>
        <dbReference type="EC" id="3.1.13.1"/>
    </reaction>
</comment>
<dbReference type="Pfam" id="PF17876">
    <property type="entry name" value="CSD2"/>
    <property type="match status" value="1"/>
</dbReference>
<keyword evidence="3 8" id="KW-0963">Cytoplasm</keyword>
<dbReference type="HAMAP" id="MF_01895">
    <property type="entry name" value="RNase_R"/>
    <property type="match status" value="1"/>
</dbReference>
<dbReference type="InterPro" id="IPR040476">
    <property type="entry name" value="CSD2"/>
</dbReference>
<dbReference type="InterPro" id="IPR012340">
    <property type="entry name" value="NA-bd_OB-fold"/>
</dbReference>
<feature type="compositionally biased region" description="Basic residues" evidence="9">
    <location>
        <begin position="639"/>
        <end position="663"/>
    </location>
</feature>
<dbReference type="EMBL" id="JAAEJV010000012">
    <property type="protein sequence ID" value="MBF5059165.1"/>
    <property type="molecule type" value="Genomic_DNA"/>
</dbReference>
<dbReference type="EC" id="3.1.13.1" evidence="8"/>
<keyword evidence="7 8" id="KW-0694">RNA-binding</keyword>
<dbReference type="InterPro" id="IPR004476">
    <property type="entry name" value="RNase_II/RNase_R"/>
</dbReference>
<organism evidence="11 12">
    <name type="scientific">Candidatus Neptunichlamydia vexilliferae</name>
    <dbReference type="NCBI Taxonomy" id="1651774"/>
    <lineage>
        <taxon>Bacteria</taxon>
        <taxon>Pseudomonadati</taxon>
        <taxon>Chlamydiota</taxon>
        <taxon>Chlamydiia</taxon>
        <taxon>Parachlamydiales</taxon>
        <taxon>Simkaniaceae</taxon>
        <taxon>Candidatus Neptunichlamydia</taxon>
    </lineage>
</organism>
<evidence type="ECO:0000256" key="2">
    <source>
        <dbReference type="ARBA" id="ARBA00004496"/>
    </source>
</evidence>
<dbReference type="RefSeq" id="WP_194847463.1">
    <property type="nucleotide sequence ID" value="NZ_JAAEJV010000012.1"/>
</dbReference>
<feature type="domain" description="S1 motif" evidence="10">
    <location>
        <begin position="555"/>
        <end position="605"/>
    </location>
</feature>
<proteinExistence type="inferred from homology"/>
<evidence type="ECO:0000256" key="3">
    <source>
        <dbReference type="ARBA" id="ARBA00022490"/>
    </source>
</evidence>
<dbReference type="Gene3D" id="2.40.50.140">
    <property type="entry name" value="Nucleic acid-binding proteins"/>
    <property type="match status" value="2"/>
</dbReference>
<evidence type="ECO:0000256" key="1">
    <source>
        <dbReference type="ARBA" id="ARBA00001849"/>
    </source>
</evidence>
<dbReference type="NCBIfam" id="TIGR00358">
    <property type="entry name" value="3_prime_RNase"/>
    <property type="match status" value="1"/>
</dbReference>
<dbReference type="InterPro" id="IPR003029">
    <property type="entry name" value="S1_domain"/>
</dbReference>
<dbReference type="PROSITE" id="PS50126">
    <property type="entry name" value="S1"/>
    <property type="match status" value="1"/>
</dbReference>
<feature type="region of interest" description="Disordered" evidence="9">
    <location>
        <begin position="636"/>
        <end position="663"/>
    </location>
</feature>
<evidence type="ECO:0000256" key="4">
    <source>
        <dbReference type="ARBA" id="ARBA00022722"/>
    </source>
</evidence>
<evidence type="ECO:0000313" key="11">
    <source>
        <dbReference type="EMBL" id="MBF5059165.1"/>
    </source>
</evidence>
<dbReference type="Pfam" id="PF08206">
    <property type="entry name" value="OB_RNB"/>
    <property type="match status" value="1"/>
</dbReference>
<protein>
    <recommendedName>
        <fullName evidence="8">Ribonuclease R</fullName>
        <shortName evidence="8">RNase R</shortName>
        <ecNumber evidence="8">3.1.13.1</ecNumber>
    </recommendedName>
</protein>
<dbReference type="PANTHER" id="PTHR23355">
    <property type="entry name" value="RIBONUCLEASE"/>
    <property type="match status" value="1"/>
</dbReference>
<dbReference type="Proteomes" id="UP001194714">
    <property type="component" value="Unassembled WGS sequence"/>
</dbReference>
<dbReference type="InterPro" id="IPR050180">
    <property type="entry name" value="RNR_Ribonuclease"/>
</dbReference>
<dbReference type="SMART" id="SM00955">
    <property type="entry name" value="RNB"/>
    <property type="match status" value="1"/>
</dbReference>
<sequence>MKKLNKTFAGTMAGTISVHPKGFAFVSPDDPKKYPEDIFIPKSLKGNAVDGDRVEVAVAAEQKAGKGPEGMVQAILERGKEELVGIVWIINPKGHYLLYVHSLGPSKAALVKKNKKATYQIGDRLILKVDDWGDEKSPATCTVTEKLGTIDEAWTDIPSAIRDFGIRKEFPKEVIEQVKKLPPEVDKKDIEGRENLTYLECVTIDPDTARDFDDALSLTEDEKGHFHLGVHIADVSHYVKEGTPLDEEAKKRSNSTYFPGQCVPMLPEELSNHLCSLKEQVTRLTLSVLIDLDEEGTVLNYRIVRGAIFSQKRFTYKEAKKVLDGELKSPHEKKLKRLEKLCLLLKKKRRERGSVDLALPEIVIKVNKKGEPTGHEVVEYDITHQLVEEFMLKANELVAQDFMKKNKKGIFRIHEPPGEDNLEAFYALARSLGFSLPNKPEVDDIQRLFEKAKGSPHAEQLSIAYIRSMKLAVYSENNVGHYGLSLENYCHFTSPIRRYSDLIIHRRLFEDSEEDLTLVAKSCSDKERVSFKAETSVVMLKKLRLLQKCQQEDPTRLHQAVVSKIKPFGVFFEVAPLQYEGFLHLSDLEDDYYVYNQQRELLVGQDTGKTYKMDSPLEILLEEVDLIMMETKWALPRQSKTKKKRSRSSSTKKKRWSKSRRRS</sequence>
<keyword evidence="4 8" id="KW-0540">Nuclease</keyword>
<dbReference type="SUPFAM" id="SSF50249">
    <property type="entry name" value="Nucleic acid-binding proteins"/>
    <property type="match status" value="4"/>
</dbReference>
<dbReference type="InterPro" id="IPR001900">
    <property type="entry name" value="RNase_II/R"/>
</dbReference>
<dbReference type="InterPro" id="IPR013223">
    <property type="entry name" value="RNase_B_OB_dom"/>
</dbReference>
<evidence type="ECO:0000313" key="12">
    <source>
        <dbReference type="Proteomes" id="UP001194714"/>
    </source>
</evidence>
<dbReference type="SMART" id="SM00357">
    <property type="entry name" value="CSP"/>
    <property type="match status" value="1"/>
</dbReference>
<comment type="function">
    <text evidence="8">3'-5' exoribonuclease that releases 5'-nucleoside monophosphates and is involved in maturation of structured RNAs.</text>
</comment>
<name>A0ABS0AYF1_9BACT</name>
<keyword evidence="6 8" id="KW-0269">Exonuclease</keyword>
<dbReference type="GO" id="GO:0008859">
    <property type="term" value="F:exoribonuclease II activity"/>
    <property type="evidence" value="ECO:0007669"/>
    <property type="project" value="UniProtKB-EC"/>
</dbReference>
<comment type="subcellular location">
    <subcellularLocation>
        <location evidence="2 8">Cytoplasm</location>
    </subcellularLocation>
</comment>
<reference evidence="11 12" key="1">
    <citation type="submission" date="2020-01" db="EMBL/GenBank/DDBJ databases">
        <title>Draft genome sequence of Cand. Neptunochlamydia vexilliferae K9.</title>
        <authorList>
            <person name="Schulz F."/>
            <person name="Koestlbacher S."/>
            <person name="Wascher F."/>
            <person name="Pizzetti I."/>
            <person name="Horn M."/>
        </authorList>
    </citation>
    <scope>NUCLEOTIDE SEQUENCE [LARGE SCALE GENOMIC DNA]</scope>
    <source>
        <strain evidence="11 12">K9</strain>
    </source>
</reference>
<comment type="caution">
    <text evidence="11">The sequence shown here is derived from an EMBL/GenBank/DDBJ whole genome shotgun (WGS) entry which is preliminary data.</text>
</comment>
<evidence type="ECO:0000256" key="9">
    <source>
        <dbReference type="SAM" id="MobiDB-lite"/>
    </source>
</evidence>
<evidence type="ECO:0000256" key="6">
    <source>
        <dbReference type="ARBA" id="ARBA00022839"/>
    </source>
</evidence>
<evidence type="ECO:0000256" key="5">
    <source>
        <dbReference type="ARBA" id="ARBA00022801"/>
    </source>
</evidence>
<evidence type="ECO:0000256" key="8">
    <source>
        <dbReference type="HAMAP-Rule" id="MF_01895"/>
    </source>
</evidence>
<gene>
    <name evidence="8" type="primary">rnr</name>
    <name evidence="11" type="ORF">NEPTK9_000673</name>
</gene>
<comment type="similarity">
    <text evidence="8">Belongs to the RNR ribonuclease family. RNase R subfamily.</text>
</comment>